<dbReference type="InterPro" id="IPR051330">
    <property type="entry name" value="Phosphatase_reg/MetRdx"/>
</dbReference>
<sequence length="161" mass="17277">MTTPFYTNLVTQLVSLLDPSLPITSNLANTAALLYHAYPPTRNINWVGFYLTGTHKAAKPDTLYLGPFHGQVACTLIPFSKGVCGKAAREKATVVVPDVHAFPGHIACDSASQSEIVVPVVVDGVLVGVLDVDCRDVGGFTEEDRVGLEEVVRVVREQGGW</sequence>
<dbReference type="GO" id="GO:0005829">
    <property type="term" value="C:cytosol"/>
    <property type="evidence" value="ECO:0007669"/>
    <property type="project" value="TreeGrafter"/>
</dbReference>
<dbReference type="VEuPathDB" id="FungiDB:SPPG_00119"/>
<dbReference type="FunFam" id="3.30.450.40:FF:000008">
    <property type="entry name" value="GAF domain-containing proteins"/>
    <property type="match status" value="1"/>
</dbReference>
<dbReference type="Pfam" id="PF01590">
    <property type="entry name" value="GAF"/>
    <property type="match status" value="1"/>
</dbReference>
<dbReference type="GO" id="GO:0033745">
    <property type="term" value="F:L-methionine-(R)-S-oxide reductase activity"/>
    <property type="evidence" value="ECO:0007669"/>
    <property type="project" value="EnsemblFungi"/>
</dbReference>
<dbReference type="eggNOG" id="ENOG502RXXR">
    <property type="taxonomic scope" value="Eukaryota"/>
</dbReference>
<dbReference type="InterPro" id="IPR029016">
    <property type="entry name" value="GAF-like_dom_sf"/>
</dbReference>
<reference evidence="3 4" key="1">
    <citation type="submission" date="2009-08" db="EMBL/GenBank/DDBJ databases">
        <title>The Genome Sequence of Spizellomyces punctatus strain DAOM BR117.</title>
        <authorList>
            <consortium name="The Broad Institute Genome Sequencing Platform"/>
            <person name="Russ C."/>
            <person name="Cuomo C."/>
            <person name="Shea T."/>
            <person name="Young S.K."/>
            <person name="Zeng Q."/>
            <person name="Koehrsen M."/>
            <person name="Haas B."/>
            <person name="Borodovsky M."/>
            <person name="Guigo R."/>
            <person name="Alvarado L."/>
            <person name="Berlin A."/>
            <person name="Bochicchio J."/>
            <person name="Borenstein D."/>
            <person name="Chapman S."/>
            <person name="Chen Z."/>
            <person name="Engels R."/>
            <person name="Freedman E."/>
            <person name="Gellesch M."/>
            <person name="Goldberg J."/>
            <person name="Griggs A."/>
            <person name="Gujja S."/>
            <person name="Heiman D."/>
            <person name="Hepburn T."/>
            <person name="Howarth C."/>
            <person name="Jen D."/>
            <person name="Larson L."/>
            <person name="Lewis B."/>
            <person name="Mehta T."/>
            <person name="Park D."/>
            <person name="Pearson M."/>
            <person name="Roberts A."/>
            <person name="Saif S."/>
            <person name="Shenoy N."/>
            <person name="Sisk P."/>
            <person name="Stolte C."/>
            <person name="Sykes S."/>
            <person name="Thomson T."/>
            <person name="Walk T."/>
            <person name="White J."/>
            <person name="Yandava C."/>
            <person name="Burger G."/>
            <person name="Gray M.W."/>
            <person name="Holland P.W.H."/>
            <person name="King N."/>
            <person name="Lang F.B.F."/>
            <person name="Roger A.J."/>
            <person name="Ruiz-Trillo I."/>
            <person name="Lander E."/>
            <person name="Nusbaum C."/>
        </authorList>
    </citation>
    <scope>NUCLEOTIDE SEQUENCE [LARGE SCALE GENOMIC DNA]</scope>
    <source>
        <strain evidence="3 4">DAOM BR117</strain>
    </source>
</reference>
<organism evidence="3 4">
    <name type="scientific">Spizellomyces punctatus (strain DAOM BR117)</name>
    <dbReference type="NCBI Taxonomy" id="645134"/>
    <lineage>
        <taxon>Eukaryota</taxon>
        <taxon>Fungi</taxon>
        <taxon>Fungi incertae sedis</taxon>
        <taxon>Chytridiomycota</taxon>
        <taxon>Chytridiomycota incertae sedis</taxon>
        <taxon>Chytridiomycetes</taxon>
        <taxon>Spizellomycetales</taxon>
        <taxon>Spizellomycetaceae</taxon>
        <taxon>Spizellomyces</taxon>
    </lineage>
</organism>
<dbReference type="PROSITE" id="PS01320">
    <property type="entry name" value="UPF0067"/>
    <property type="match status" value="1"/>
</dbReference>
<dbReference type="Gene3D" id="3.30.450.40">
    <property type="match status" value="1"/>
</dbReference>
<dbReference type="STRING" id="645134.A0A0L0HTE0"/>
<dbReference type="PANTHER" id="PTHR21021:SF15">
    <property type="entry name" value="FREE METHIONINE-R-SULFOXIDE REDUCTASE"/>
    <property type="match status" value="1"/>
</dbReference>
<dbReference type="InterPro" id="IPR000614">
    <property type="entry name" value="FRMsr_CS"/>
</dbReference>
<evidence type="ECO:0000259" key="2">
    <source>
        <dbReference type="Pfam" id="PF01590"/>
    </source>
</evidence>
<name>A0A0L0HTE0_SPIPD</name>
<evidence type="ECO:0000256" key="1">
    <source>
        <dbReference type="ARBA" id="ARBA00038454"/>
    </source>
</evidence>
<dbReference type="InterPro" id="IPR003018">
    <property type="entry name" value="GAF"/>
</dbReference>
<dbReference type="OrthoDB" id="15735at2759"/>
<protein>
    <recommendedName>
        <fullName evidence="2">GAF domain-containing protein</fullName>
    </recommendedName>
</protein>
<accession>A0A0L0HTE0</accession>
<dbReference type="OMA" id="FQGPIAC"/>
<dbReference type="RefSeq" id="XP_016612427.1">
    <property type="nucleotide sequence ID" value="XM_016748452.1"/>
</dbReference>
<keyword evidence="4" id="KW-1185">Reference proteome</keyword>
<feature type="domain" description="GAF" evidence="2">
    <location>
        <begin position="63"/>
        <end position="153"/>
    </location>
</feature>
<dbReference type="AlphaFoldDB" id="A0A0L0HTE0"/>
<gene>
    <name evidence="3" type="ORF">SPPG_00119</name>
</gene>
<comment type="similarity">
    <text evidence="1">Belongs to the free Met sulfoxide reductase family.</text>
</comment>
<dbReference type="PANTHER" id="PTHR21021">
    <property type="entry name" value="GAF/PUTATIVE CYTOSKELETAL PROTEIN"/>
    <property type="match status" value="1"/>
</dbReference>
<dbReference type="SUPFAM" id="SSF55781">
    <property type="entry name" value="GAF domain-like"/>
    <property type="match status" value="1"/>
</dbReference>
<dbReference type="Proteomes" id="UP000053201">
    <property type="component" value="Unassembled WGS sequence"/>
</dbReference>
<dbReference type="GeneID" id="27683867"/>
<dbReference type="InParanoid" id="A0A0L0HTE0"/>
<evidence type="ECO:0000313" key="3">
    <source>
        <dbReference type="EMBL" id="KND04388.1"/>
    </source>
</evidence>
<evidence type="ECO:0000313" key="4">
    <source>
        <dbReference type="Proteomes" id="UP000053201"/>
    </source>
</evidence>
<proteinExistence type="inferred from homology"/>
<dbReference type="GO" id="GO:0034599">
    <property type="term" value="P:cellular response to oxidative stress"/>
    <property type="evidence" value="ECO:0007669"/>
    <property type="project" value="EnsemblFungi"/>
</dbReference>
<dbReference type="EMBL" id="KQ257450">
    <property type="protein sequence ID" value="KND04388.1"/>
    <property type="molecule type" value="Genomic_DNA"/>
</dbReference>